<proteinExistence type="inferred from homology"/>
<evidence type="ECO:0000256" key="3">
    <source>
        <dbReference type="ARBA" id="ARBA00023134"/>
    </source>
</evidence>
<dbReference type="AlphaFoldDB" id="A0A0N4UQJ0"/>
<organism evidence="5 7">
    <name type="scientific">Dracunculus medinensis</name>
    <name type="common">Guinea worm</name>
    <dbReference type="NCBI Taxonomy" id="318479"/>
    <lineage>
        <taxon>Eukaryota</taxon>
        <taxon>Metazoa</taxon>
        <taxon>Ecdysozoa</taxon>
        <taxon>Nematoda</taxon>
        <taxon>Chromadorea</taxon>
        <taxon>Rhabditida</taxon>
        <taxon>Spirurina</taxon>
        <taxon>Dracunculoidea</taxon>
        <taxon>Dracunculidae</taxon>
        <taxon>Dracunculus</taxon>
    </lineage>
</organism>
<dbReference type="Gene3D" id="3.40.50.300">
    <property type="entry name" value="P-loop containing nucleotide triphosphate hydrolases"/>
    <property type="match status" value="1"/>
</dbReference>
<dbReference type="SMART" id="SM00175">
    <property type="entry name" value="RAB"/>
    <property type="match status" value="1"/>
</dbReference>
<dbReference type="EMBL" id="UYYG01000184">
    <property type="protein sequence ID" value="VDN53803.1"/>
    <property type="molecule type" value="Genomic_DNA"/>
</dbReference>
<dbReference type="GO" id="GO:0090385">
    <property type="term" value="P:phagosome-lysosome fusion"/>
    <property type="evidence" value="ECO:0007669"/>
    <property type="project" value="TreeGrafter"/>
</dbReference>
<dbReference type="GO" id="GO:0008333">
    <property type="term" value="P:endosome to lysosome transport"/>
    <property type="evidence" value="ECO:0007669"/>
    <property type="project" value="TreeGrafter"/>
</dbReference>
<gene>
    <name evidence="4" type="ORF">DME_LOCUS3776</name>
</gene>
<dbReference type="Proteomes" id="UP000038040">
    <property type="component" value="Unplaced"/>
</dbReference>
<dbReference type="Proteomes" id="UP000274756">
    <property type="component" value="Unassembled WGS sequence"/>
</dbReference>
<dbReference type="STRING" id="318479.A0A0N4UQJ0"/>
<evidence type="ECO:0000313" key="4">
    <source>
        <dbReference type="EMBL" id="VDN53803.1"/>
    </source>
</evidence>
<evidence type="ECO:0000256" key="1">
    <source>
        <dbReference type="ARBA" id="ARBA00006270"/>
    </source>
</evidence>
<comment type="similarity">
    <text evidence="1">Belongs to the small GTPase superfamily. Rab family.</text>
</comment>
<keyword evidence="6" id="KW-1185">Reference proteome</keyword>
<dbReference type="GO" id="GO:0003924">
    <property type="term" value="F:GTPase activity"/>
    <property type="evidence" value="ECO:0007669"/>
    <property type="project" value="InterPro"/>
</dbReference>
<dbReference type="PANTHER" id="PTHR47981:SF39">
    <property type="entry name" value="RAS-RELATED PROTEIN RAB"/>
    <property type="match status" value="1"/>
</dbReference>
<dbReference type="WBParaSite" id="DME_0001028001-mRNA-1">
    <property type="protein sequence ID" value="DME_0001028001-mRNA-1"/>
    <property type="gene ID" value="DME_0001028001"/>
</dbReference>
<dbReference type="InterPro" id="IPR001806">
    <property type="entry name" value="Small_GTPase"/>
</dbReference>
<dbReference type="GO" id="GO:0005770">
    <property type="term" value="C:late endosome"/>
    <property type="evidence" value="ECO:0007669"/>
    <property type="project" value="TreeGrafter"/>
</dbReference>
<keyword evidence="2" id="KW-0547">Nucleotide-binding</keyword>
<dbReference type="PANTHER" id="PTHR47981">
    <property type="entry name" value="RAB FAMILY"/>
    <property type="match status" value="1"/>
</dbReference>
<dbReference type="SMART" id="SM00173">
    <property type="entry name" value="RAS"/>
    <property type="match status" value="1"/>
</dbReference>
<evidence type="ECO:0000313" key="6">
    <source>
        <dbReference type="Proteomes" id="UP000274756"/>
    </source>
</evidence>
<name>A0A0N4UQJ0_DRAME</name>
<dbReference type="OrthoDB" id="1436450at2759"/>
<dbReference type="GO" id="GO:0005525">
    <property type="term" value="F:GTP binding"/>
    <property type="evidence" value="ECO:0007669"/>
    <property type="project" value="UniProtKB-KW"/>
</dbReference>
<dbReference type="GO" id="GO:0005764">
    <property type="term" value="C:lysosome"/>
    <property type="evidence" value="ECO:0007669"/>
    <property type="project" value="TreeGrafter"/>
</dbReference>
<dbReference type="Pfam" id="PF00071">
    <property type="entry name" value="Ras"/>
    <property type="match status" value="1"/>
</dbReference>
<keyword evidence="3" id="KW-0342">GTP-binding</keyword>
<dbReference type="GO" id="GO:0045335">
    <property type="term" value="C:phagocytic vesicle"/>
    <property type="evidence" value="ECO:0007669"/>
    <property type="project" value="TreeGrafter"/>
</dbReference>
<sequence length="179" mass="20697">MKILIWDADTLLKLQIWDISGQDRFGNMTRIYYKDAHGALIVFDSSRKETFNGALRWKTDLDNKINLVSGNSIPTVLAASKCDLASTSVLHDRQLDEYCKEHKFLAAFRTSAKENFGLDEAFKFLVEKVSFAWPLHSFYFHLNCERSTSISGQIAPGFILYNTNCQWSYLKKCFTYFFD</sequence>
<dbReference type="InterPro" id="IPR027417">
    <property type="entry name" value="P-loop_NTPase"/>
</dbReference>
<reference evidence="4 6" key="2">
    <citation type="submission" date="2018-11" db="EMBL/GenBank/DDBJ databases">
        <authorList>
            <consortium name="Pathogen Informatics"/>
        </authorList>
    </citation>
    <scope>NUCLEOTIDE SEQUENCE [LARGE SCALE GENOMIC DNA]</scope>
</reference>
<evidence type="ECO:0000256" key="2">
    <source>
        <dbReference type="ARBA" id="ARBA00022741"/>
    </source>
</evidence>
<evidence type="ECO:0000313" key="5">
    <source>
        <dbReference type="Proteomes" id="UP000038040"/>
    </source>
</evidence>
<dbReference type="PROSITE" id="PS51421">
    <property type="entry name" value="RAS"/>
    <property type="match status" value="1"/>
</dbReference>
<accession>A0A0N4UQJ0</accession>
<protein>
    <submittedName>
        <fullName evidence="7">Ras-related protein Rab-21</fullName>
    </submittedName>
</protein>
<dbReference type="PROSITE" id="PS51419">
    <property type="entry name" value="RAB"/>
    <property type="match status" value="1"/>
</dbReference>
<reference evidence="7" key="1">
    <citation type="submission" date="2017-02" db="UniProtKB">
        <authorList>
            <consortium name="WormBaseParasite"/>
        </authorList>
    </citation>
    <scope>IDENTIFICATION</scope>
</reference>
<evidence type="ECO:0000313" key="7">
    <source>
        <dbReference type="WBParaSite" id="DME_0001028001-mRNA-1"/>
    </source>
</evidence>
<dbReference type="PRINTS" id="PR00449">
    <property type="entry name" value="RASTRNSFRMNG"/>
</dbReference>
<dbReference type="SUPFAM" id="SSF52540">
    <property type="entry name" value="P-loop containing nucleoside triphosphate hydrolases"/>
    <property type="match status" value="1"/>
</dbReference>